<dbReference type="EMBL" id="AEYI02002775">
    <property type="protein sequence ID" value="KFG27595.1"/>
    <property type="molecule type" value="Genomic_DNA"/>
</dbReference>
<keyword evidence="2" id="KW-0698">rRNA processing</keyword>
<comment type="similarity">
    <text evidence="1">Belongs to the TSR2 family.</text>
</comment>
<comment type="caution">
    <text evidence="4">The sequence shown here is derived from an EMBL/GenBank/DDBJ whole genome shotgun (WGS) entry which is preliminary data.</text>
</comment>
<dbReference type="Proteomes" id="UP000028828">
    <property type="component" value="Unassembled WGS sequence"/>
</dbReference>
<evidence type="ECO:0000256" key="3">
    <source>
        <dbReference type="SAM" id="MobiDB-lite"/>
    </source>
</evidence>
<protein>
    <submittedName>
        <fullName evidence="4">Pre-rRNA-processing protein TSR2</fullName>
    </submittedName>
</protein>
<sequence>MTVLDKDEVFRRAVAAVLAQWTILNLAVEHSWGGRGPQRRRQDLYEWIVNTFSTSRVNSTWLAGELSLKLEGMFHVIAEDESDVEVAELLVALHASTRRGDFSLAKEILERHQSCAAAASVDGSRHRQPGALGEDVEGNAGHTSDSSSDQECDMEEDLAGLMANASMTPIGCDGPPATRTRSRTAAREAENARKGEPGEDEWIQVSRGNRRPRG</sequence>
<dbReference type="VEuPathDB" id="ToxoDB:TGP89_237240"/>
<dbReference type="GO" id="GO:0006364">
    <property type="term" value="P:rRNA processing"/>
    <property type="evidence" value="ECO:0007669"/>
    <property type="project" value="UniProtKB-KW"/>
</dbReference>
<feature type="region of interest" description="Disordered" evidence="3">
    <location>
        <begin position="119"/>
        <end position="153"/>
    </location>
</feature>
<evidence type="ECO:0000313" key="5">
    <source>
        <dbReference type="Proteomes" id="UP000028828"/>
    </source>
</evidence>
<evidence type="ECO:0000313" key="4">
    <source>
        <dbReference type="EMBL" id="KFG27595.1"/>
    </source>
</evidence>
<reference evidence="4 5" key="1">
    <citation type="submission" date="2014-03" db="EMBL/GenBank/DDBJ databases">
        <authorList>
            <person name="Sibley D."/>
            <person name="Venepally P."/>
            <person name="Karamycheva S."/>
            <person name="Hadjithomas M."/>
            <person name="Khan A."/>
            <person name="Brunk B."/>
            <person name="Roos D."/>
            <person name="Caler E."/>
            <person name="Lorenzi H."/>
        </authorList>
    </citation>
    <scope>NUCLEOTIDE SEQUENCE [LARGE SCALE GENOMIC DNA]</scope>
    <source>
        <strain evidence="5">p89</strain>
    </source>
</reference>
<accession>A0A086J627</accession>
<evidence type="ECO:0000256" key="1">
    <source>
        <dbReference type="ARBA" id="ARBA00006524"/>
    </source>
</evidence>
<proteinExistence type="inferred from homology"/>
<dbReference type="InterPro" id="IPR019398">
    <property type="entry name" value="Pre-rRNA_process_TSR2"/>
</dbReference>
<dbReference type="AlphaFoldDB" id="A0A086J627"/>
<evidence type="ECO:0000256" key="2">
    <source>
        <dbReference type="ARBA" id="ARBA00022552"/>
    </source>
</evidence>
<dbReference type="Pfam" id="PF10273">
    <property type="entry name" value="WGG"/>
    <property type="match status" value="1"/>
</dbReference>
<dbReference type="OrthoDB" id="263560at2759"/>
<gene>
    <name evidence="4" type="ORF">TGP89_237240</name>
</gene>
<feature type="region of interest" description="Disordered" evidence="3">
    <location>
        <begin position="165"/>
        <end position="214"/>
    </location>
</feature>
<dbReference type="PANTHER" id="PTHR21250">
    <property type="entry name" value="PRE-RRNA-PROCESSING PROTEIN TSR2 HOMOLOG"/>
    <property type="match status" value="1"/>
</dbReference>
<organism evidence="4 5">
    <name type="scientific">Toxoplasma gondii p89</name>
    <dbReference type="NCBI Taxonomy" id="943119"/>
    <lineage>
        <taxon>Eukaryota</taxon>
        <taxon>Sar</taxon>
        <taxon>Alveolata</taxon>
        <taxon>Apicomplexa</taxon>
        <taxon>Conoidasida</taxon>
        <taxon>Coccidia</taxon>
        <taxon>Eucoccidiorida</taxon>
        <taxon>Eimeriorina</taxon>
        <taxon>Sarcocystidae</taxon>
        <taxon>Toxoplasma</taxon>
    </lineage>
</organism>
<feature type="compositionally biased region" description="Basic and acidic residues" evidence="3">
    <location>
        <begin position="185"/>
        <end position="197"/>
    </location>
</feature>
<name>A0A086J627_TOXGO</name>